<feature type="compositionally biased region" description="Polar residues" evidence="1">
    <location>
        <begin position="217"/>
        <end position="227"/>
    </location>
</feature>
<name>A0ABR3DS86_NEUIN</name>
<feature type="region of interest" description="Disordered" evidence="1">
    <location>
        <begin position="206"/>
        <end position="294"/>
    </location>
</feature>
<evidence type="ECO:0000313" key="4">
    <source>
        <dbReference type="Proteomes" id="UP001451303"/>
    </source>
</evidence>
<reference evidence="3 4" key="1">
    <citation type="submission" date="2023-09" db="EMBL/GenBank/DDBJ databases">
        <title>Multi-omics analysis of a traditional fermented food reveals byproduct-associated fungal strains for waste-to-food upcycling.</title>
        <authorList>
            <consortium name="Lawrence Berkeley National Laboratory"/>
            <person name="Rekdal V.M."/>
            <person name="Villalobos-Escobedo J.M."/>
            <person name="Rodriguez-Valeron N."/>
            <person name="Garcia M.O."/>
            <person name="Vasquez D.P."/>
            <person name="Damayanti I."/>
            <person name="Sorensen P.M."/>
            <person name="Baidoo E.E."/>
            <person name="De Carvalho A.C."/>
            <person name="Riley R."/>
            <person name="Lipzen A."/>
            <person name="He G."/>
            <person name="Yan M."/>
            <person name="Haridas S."/>
            <person name="Daum C."/>
            <person name="Yoshinaga Y."/>
            <person name="Ng V."/>
            <person name="Grigoriev I.V."/>
            <person name="Munk R."/>
            <person name="Nuraida L."/>
            <person name="Wijaya C.H."/>
            <person name="Morales P.-C."/>
            <person name="Keasling J.D."/>
        </authorList>
    </citation>
    <scope>NUCLEOTIDE SEQUENCE [LARGE SCALE GENOMIC DNA]</scope>
    <source>
        <strain evidence="3 4">FGSC 2613</strain>
    </source>
</reference>
<feature type="transmembrane region" description="Helical" evidence="2">
    <location>
        <begin position="25"/>
        <end position="45"/>
    </location>
</feature>
<evidence type="ECO:0000256" key="1">
    <source>
        <dbReference type="SAM" id="MobiDB-lite"/>
    </source>
</evidence>
<comment type="caution">
    <text evidence="3">The sequence shown here is derived from an EMBL/GenBank/DDBJ whole genome shotgun (WGS) entry which is preliminary data.</text>
</comment>
<evidence type="ECO:0000256" key="2">
    <source>
        <dbReference type="SAM" id="Phobius"/>
    </source>
</evidence>
<proteinExistence type="predicted"/>
<gene>
    <name evidence="3" type="ORF">QR685DRAFT_512990</name>
</gene>
<organism evidence="3 4">
    <name type="scientific">Neurospora intermedia</name>
    <dbReference type="NCBI Taxonomy" id="5142"/>
    <lineage>
        <taxon>Eukaryota</taxon>
        <taxon>Fungi</taxon>
        <taxon>Dikarya</taxon>
        <taxon>Ascomycota</taxon>
        <taxon>Pezizomycotina</taxon>
        <taxon>Sordariomycetes</taxon>
        <taxon>Sordariomycetidae</taxon>
        <taxon>Sordariales</taxon>
        <taxon>Sordariaceae</taxon>
        <taxon>Neurospora</taxon>
    </lineage>
</organism>
<evidence type="ECO:0000313" key="3">
    <source>
        <dbReference type="EMBL" id="KAL0475524.1"/>
    </source>
</evidence>
<feature type="transmembrane region" description="Helical" evidence="2">
    <location>
        <begin position="57"/>
        <end position="76"/>
    </location>
</feature>
<accession>A0ABR3DS86</accession>
<keyword evidence="2" id="KW-0472">Membrane</keyword>
<keyword evidence="4" id="KW-1185">Reference proteome</keyword>
<protein>
    <submittedName>
        <fullName evidence="3">Uncharacterized protein</fullName>
    </submittedName>
</protein>
<feature type="compositionally biased region" description="Basic residues" evidence="1">
    <location>
        <begin position="262"/>
        <end position="273"/>
    </location>
</feature>
<dbReference type="EMBL" id="JAVLET010000001">
    <property type="protein sequence ID" value="KAL0475524.1"/>
    <property type="molecule type" value="Genomic_DNA"/>
</dbReference>
<feature type="compositionally biased region" description="Basic and acidic residues" evidence="1">
    <location>
        <begin position="154"/>
        <end position="164"/>
    </location>
</feature>
<keyword evidence="2" id="KW-0812">Transmembrane</keyword>
<feature type="region of interest" description="Disordered" evidence="1">
    <location>
        <begin position="154"/>
        <end position="191"/>
    </location>
</feature>
<dbReference type="Proteomes" id="UP001451303">
    <property type="component" value="Unassembled WGS sequence"/>
</dbReference>
<sequence>MVGISYPAKGYHKIGGHRPFSTVEVVLLISLVSLMTSLIVFSIIYSVQHRGLIRPALVISISGSIIFLLAICYIIYSRRSQSRQYYDLDMREDGQPNPPSYTINTYSPSVESISPNMRFAPANYFRKNRNRPFWTSSSTVLPTNTADEERLLAHTSEQEASEKRKERKPGTGRSDNRRNGNNIKIIITEPEPVASRHGISLEFDPLRSHPVNLDRGPSTNQSGTYRNLTAIPRNAEPNKTASNRMHQLDSGPKTLGPSSPSRSHRHQHLRKSTRPTLGSVSGREDLRAVFQNGE</sequence>
<keyword evidence="2" id="KW-1133">Transmembrane helix</keyword>